<dbReference type="InterPro" id="IPR019761">
    <property type="entry name" value="DNA-dir_RNA_pol-M_15_CS"/>
</dbReference>
<evidence type="ECO:0000256" key="1">
    <source>
        <dbReference type="ARBA" id="ARBA00008925"/>
    </source>
</evidence>
<name>B2W442_PYRTR</name>
<dbReference type="GO" id="GO:0046872">
    <property type="term" value="F:metal ion binding"/>
    <property type="evidence" value="ECO:0007669"/>
    <property type="project" value="UniProtKB-KW"/>
</dbReference>
<comment type="similarity">
    <text evidence="1">Belongs to the archaeal RpoM/eukaryotic RPA12/RPB9/RPC11 RNA polymerase family.</text>
</comment>
<dbReference type="EMBL" id="DS231618">
    <property type="protein sequence ID" value="EDU48149.1"/>
    <property type="molecule type" value="Genomic_DNA"/>
</dbReference>
<evidence type="ECO:0000313" key="5">
    <source>
        <dbReference type="EMBL" id="EDU48149.1"/>
    </source>
</evidence>
<evidence type="ECO:0000256" key="2">
    <source>
        <dbReference type="ARBA" id="ARBA00022723"/>
    </source>
</evidence>
<proteinExistence type="inferred from homology"/>
<reference evidence="6" key="1">
    <citation type="journal article" date="2013" name="G3 (Bethesda)">
        <title>Comparative genomics of a plant-pathogenic fungus, Pyrenophora tritici-repentis, reveals transduplication and the impact of repeat elements on pathogenicity and population divergence.</title>
        <authorList>
            <person name="Manning V.A."/>
            <person name="Pandelova I."/>
            <person name="Dhillon B."/>
            <person name="Wilhelm L.J."/>
            <person name="Goodwin S.B."/>
            <person name="Berlin A.M."/>
            <person name="Figueroa M."/>
            <person name="Freitag M."/>
            <person name="Hane J.K."/>
            <person name="Henrissat B."/>
            <person name="Holman W.H."/>
            <person name="Kodira C.D."/>
            <person name="Martin J."/>
            <person name="Oliver R.P."/>
            <person name="Robbertse B."/>
            <person name="Schackwitz W."/>
            <person name="Schwartz D.C."/>
            <person name="Spatafora J.W."/>
            <person name="Turgeon B.G."/>
            <person name="Yandava C."/>
            <person name="Young S."/>
            <person name="Zhou S."/>
            <person name="Zeng Q."/>
            <person name="Grigoriev I.V."/>
            <person name="Ma L.-J."/>
            <person name="Ciuffetti L.M."/>
        </authorList>
    </citation>
    <scope>NUCLEOTIDE SEQUENCE [LARGE SCALE GENOMIC DNA]</scope>
    <source>
        <strain evidence="6">Pt-1C-BFP</strain>
    </source>
</reference>
<dbReference type="AlphaFoldDB" id="B2W442"/>
<dbReference type="STRING" id="426418.B2W442"/>
<gene>
    <name evidence="5" type="ORF">PTRG_05242</name>
</gene>
<keyword evidence="2" id="KW-0479">Metal-binding</keyword>
<accession>B2W442</accession>
<protein>
    <submittedName>
        <fullName evidence="5">DNA-directed RNA polymerase complex I subunit Rpa12</fullName>
    </submittedName>
</protein>
<dbReference type="InParanoid" id="B2W442"/>
<dbReference type="PROSITE" id="PS01030">
    <property type="entry name" value="RNA_POL_M_15KD"/>
    <property type="match status" value="1"/>
</dbReference>
<keyword evidence="3" id="KW-0862">Zinc</keyword>
<keyword evidence="5" id="KW-0240">DNA-directed RNA polymerase</keyword>
<evidence type="ECO:0000313" key="6">
    <source>
        <dbReference type="Proteomes" id="UP000001471"/>
    </source>
</evidence>
<evidence type="ECO:0000256" key="4">
    <source>
        <dbReference type="ARBA" id="ARBA00023163"/>
    </source>
</evidence>
<evidence type="ECO:0000256" key="3">
    <source>
        <dbReference type="ARBA" id="ARBA00022833"/>
    </source>
</evidence>
<dbReference type="GO" id="GO:0000428">
    <property type="term" value="C:DNA-directed RNA polymerase complex"/>
    <property type="evidence" value="ECO:0007669"/>
    <property type="project" value="UniProtKB-KW"/>
</dbReference>
<dbReference type="HOGENOM" id="CLU_093932_1_1_1"/>
<dbReference type="eggNOG" id="KOG2907">
    <property type="taxonomic scope" value="Eukaryota"/>
</dbReference>
<organism evidence="5 6">
    <name type="scientific">Pyrenophora tritici-repentis (strain Pt-1C-BFP)</name>
    <name type="common">Wheat tan spot fungus</name>
    <name type="synonym">Drechslera tritici-repentis</name>
    <dbReference type="NCBI Taxonomy" id="426418"/>
    <lineage>
        <taxon>Eukaryota</taxon>
        <taxon>Fungi</taxon>
        <taxon>Dikarya</taxon>
        <taxon>Ascomycota</taxon>
        <taxon>Pezizomycotina</taxon>
        <taxon>Dothideomycetes</taxon>
        <taxon>Pleosporomycetidae</taxon>
        <taxon>Pleosporales</taxon>
        <taxon>Pleosporineae</taxon>
        <taxon>Pleosporaceae</taxon>
        <taxon>Pyrenophora</taxon>
    </lineage>
</organism>
<keyword evidence="4" id="KW-0804">Transcription</keyword>
<sequence length="113" mass="12399">MALVGTLLFCTDCGNLLEYPSPSATKTIICQICDAPNPNKWPTSVQTTSKPDAFPSALGQKHSEIQTIEEGDIETWAEILQACSKCVSEVQFQVWWFGFWGEITANGVKVEDG</sequence>
<dbReference type="Proteomes" id="UP000001471">
    <property type="component" value="Unassembled WGS sequence"/>
</dbReference>